<sequence>MSKTIARNMVAFMDRGLIVLNKPAGVVAQGGRHVLENKTSTLEHVLEDLTTSLSLISKPLPVHRLDKLTTGALMLARNSQVAQTLSSQLCRNAIIKTYLAVVRGSFEPESNGEIQENLFITNGRVSAQRNPKGADCKEVPTHTTWRCLSSREDVSLMELGLKTGVKHQLRVTMAQILNAPILGDNVYGPANSTEEPRLMLHSAHLDIRRYLRKPSLGRRTYRLGLVVPPPSEFLSTCQSLGIPIGEKWTQSPVRVLIDGSDIAYDPSYPLDEKTVIKALKKNQMHF</sequence>
<organism evidence="3 4">
    <name type="scientific">Rhizoctonia solani</name>
    <dbReference type="NCBI Taxonomy" id="456999"/>
    <lineage>
        <taxon>Eukaryota</taxon>
        <taxon>Fungi</taxon>
        <taxon>Dikarya</taxon>
        <taxon>Basidiomycota</taxon>
        <taxon>Agaricomycotina</taxon>
        <taxon>Agaricomycetes</taxon>
        <taxon>Cantharellales</taxon>
        <taxon>Ceratobasidiaceae</taxon>
        <taxon>Rhizoctonia</taxon>
    </lineage>
</organism>
<dbReference type="GO" id="GO:0009982">
    <property type="term" value="F:pseudouridine synthase activity"/>
    <property type="evidence" value="ECO:0007669"/>
    <property type="project" value="InterPro"/>
</dbReference>
<feature type="domain" description="Pseudouridine synthase RsuA/RluA-like" evidence="2">
    <location>
        <begin position="17"/>
        <end position="175"/>
    </location>
</feature>
<dbReference type="InterPro" id="IPR006224">
    <property type="entry name" value="PsdUridine_synth_RluA-like_CS"/>
</dbReference>
<comment type="similarity">
    <text evidence="1">Belongs to the pseudouridine synthase RluA family.</text>
</comment>
<comment type="caution">
    <text evidence="3">The sequence shown here is derived from an EMBL/GenBank/DDBJ whole genome shotgun (WGS) entry which is preliminary data.</text>
</comment>
<dbReference type="PROSITE" id="PS01129">
    <property type="entry name" value="PSI_RLU"/>
    <property type="match status" value="1"/>
</dbReference>
<dbReference type="AlphaFoldDB" id="A0A8H3A037"/>
<dbReference type="InterPro" id="IPR006145">
    <property type="entry name" value="PsdUridine_synth_RsuA/RluA"/>
</dbReference>
<dbReference type="PANTHER" id="PTHR21600:SF87">
    <property type="entry name" value="RNA PSEUDOURIDYLATE SYNTHASE DOMAIN-CONTAINING PROTEIN 1"/>
    <property type="match status" value="1"/>
</dbReference>
<name>A0A8H3A037_9AGAM</name>
<dbReference type="Proteomes" id="UP000663846">
    <property type="component" value="Unassembled WGS sequence"/>
</dbReference>
<dbReference type="InterPro" id="IPR050188">
    <property type="entry name" value="RluA_PseudoU_synthase"/>
</dbReference>
<protein>
    <recommendedName>
        <fullName evidence="2">Pseudouridine synthase RsuA/RluA-like domain-containing protein</fullName>
    </recommendedName>
</protein>
<evidence type="ECO:0000256" key="1">
    <source>
        <dbReference type="ARBA" id="ARBA00010876"/>
    </source>
</evidence>
<evidence type="ECO:0000313" key="4">
    <source>
        <dbReference type="Proteomes" id="UP000663846"/>
    </source>
</evidence>
<dbReference type="SUPFAM" id="SSF55120">
    <property type="entry name" value="Pseudouridine synthase"/>
    <property type="match status" value="1"/>
</dbReference>
<dbReference type="EMBL" id="CAJMWS010000037">
    <property type="protein sequence ID" value="CAE6345293.1"/>
    <property type="molecule type" value="Genomic_DNA"/>
</dbReference>
<evidence type="ECO:0000259" key="2">
    <source>
        <dbReference type="Pfam" id="PF00849"/>
    </source>
</evidence>
<gene>
    <name evidence="3" type="ORF">RDB_LOCUS6660</name>
</gene>
<accession>A0A8H3A037</accession>
<dbReference type="Pfam" id="PF00849">
    <property type="entry name" value="PseudoU_synth_2"/>
    <property type="match status" value="1"/>
</dbReference>
<evidence type="ECO:0000313" key="3">
    <source>
        <dbReference type="EMBL" id="CAE6345293.1"/>
    </source>
</evidence>
<proteinExistence type="inferred from homology"/>
<dbReference type="GO" id="GO:0003723">
    <property type="term" value="F:RNA binding"/>
    <property type="evidence" value="ECO:0007669"/>
    <property type="project" value="InterPro"/>
</dbReference>
<dbReference type="CDD" id="cd02869">
    <property type="entry name" value="PseudoU_synth_RluA_like"/>
    <property type="match status" value="1"/>
</dbReference>
<dbReference type="PANTHER" id="PTHR21600">
    <property type="entry name" value="MITOCHONDRIAL RNA PSEUDOURIDINE SYNTHASE"/>
    <property type="match status" value="1"/>
</dbReference>
<dbReference type="InterPro" id="IPR020103">
    <property type="entry name" value="PsdUridine_synth_cat_dom_sf"/>
</dbReference>
<dbReference type="Gene3D" id="3.30.2350.10">
    <property type="entry name" value="Pseudouridine synthase"/>
    <property type="match status" value="1"/>
</dbReference>
<reference evidence="3" key="1">
    <citation type="submission" date="2021-01" db="EMBL/GenBank/DDBJ databases">
        <authorList>
            <person name="Kaushik A."/>
        </authorList>
    </citation>
    <scope>NUCLEOTIDE SEQUENCE</scope>
    <source>
        <strain evidence="3">AG1-1C</strain>
    </source>
</reference>
<dbReference type="GO" id="GO:0000455">
    <property type="term" value="P:enzyme-directed rRNA pseudouridine synthesis"/>
    <property type="evidence" value="ECO:0007669"/>
    <property type="project" value="TreeGrafter"/>
</dbReference>